<dbReference type="InterPro" id="IPR007645">
    <property type="entry name" value="RNA_pol_Rpb2_3"/>
</dbReference>
<evidence type="ECO:0000256" key="10">
    <source>
        <dbReference type="ARBA" id="ARBA00032782"/>
    </source>
</evidence>
<dbReference type="GO" id="GO:0003677">
    <property type="term" value="F:DNA binding"/>
    <property type="evidence" value="ECO:0007669"/>
    <property type="project" value="InterPro"/>
</dbReference>
<dbReference type="InterPro" id="IPR037034">
    <property type="entry name" value="RNA_pol_Rpb2_2_sf"/>
</dbReference>
<comment type="catalytic activity">
    <reaction evidence="11">
        <text>RNA(n) + a ribonucleoside 5'-triphosphate = RNA(n+1) + diphosphate</text>
        <dbReference type="Rhea" id="RHEA:21248"/>
        <dbReference type="Rhea" id="RHEA-COMP:14527"/>
        <dbReference type="Rhea" id="RHEA-COMP:17342"/>
        <dbReference type="ChEBI" id="CHEBI:33019"/>
        <dbReference type="ChEBI" id="CHEBI:61557"/>
        <dbReference type="ChEBI" id="CHEBI:140395"/>
        <dbReference type="EC" id="2.7.7.6"/>
    </reaction>
</comment>
<reference evidence="15" key="1">
    <citation type="submission" date="2017-12" db="EMBL/GenBank/DDBJ databases">
        <title>Resolution of core Chlorophyta phylogeny using heterogeneous models with AT-rich chloroplast sequence data.</title>
        <authorList>
            <person name="Fang L."/>
        </authorList>
    </citation>
    <scope>NUCLEOTIDE SEQUENCE</scope>
</reference>
<comment type="similarity">
    <text evidence="3 12">Belongs to the RNA polymerase beta chain family.</text>
</comment>
<dbReference type="InterPro" id="IPR042107">
    <property type="entry name" value="DNA-dir_RNA_pol_bsu_ext_1_sf"/>
</dbReference>
<keyword evidence="15" id="KW-0934">Plastid</keyword>
<name>A0A2Z4MAE0_9CHLO</name>
<dbReference type="EC" id="2.7.7.6" evidence="4"/>
<dbReference type="SUPFAM" id="SSF64484">
    <property type="entry name" value="beta and beta-prime subunits of DNA dependent RNA-polymerase"/>
    <property type="match status" value="1"/>
</dbReference>
<dbReference type="Gene3D" id="3.90.1100.10">
    <property type="match status" value="3"/>
</dbReference>
<evidence type="ECO:0000256" key="1">
    <source>
        <dbReference type="ARBA" id="ARBA00004026"/>
    </source>
</evidence>
<gene>
    <name evidence="15" type="primary">rpoBa</name>
</gene>
<comment type="function">
    <text evidence="1">DNA-dependent RNA polymerase catalyzes the transcription of DNA into RNA using the four ribonucleoside triphosphates as substrates.</text>
</comment>
<protein>
    <recommendedName>
        <fullName evidence="4">DNA-directed RNA polymerase</fullName>
        <ecNumber evidence="4">2.7.7.6</ecNumber>
    </recommendedName>
    <alternativeName>
        <fullName evidence="10">PEP</fullName>
    </alternativeName>
</protein>
<comment type="subcellular location">
    <subcellularLocation>
        <location evidence="2">Plastid</location>
    </subcellularLocation>
</comment>
<dbReference type="GO" id="GO:0032549">
    <property type="term" value="F:ribonucleoside binding"/>
    <property type="evidence" value="ECO:0007669"/>
    <property type="project" value="InterPro"/>
</dbReference>
<dbReference type="AlphaFoldDB" id="A0A2Z4MAE0"/>
<evidence type="ECO:0000313" key="15">
    <source>
        <dbReference type="EMBL" id="AWX53433.1"/>
    </source>
</evidence>
<feature type="domain" description="RNA polymerase Rpb2" evidence="13">
    <location>
        <begin position="307"/>
        <end position="370"/>
    </location>
</feature>
<sequence length="899" mass="103192">MKSHNSKIQMQARRVCQIWDATGTQTKLQKQSFLSFVCRQRNFVHQKQPFFQKLNFFQQTQEVGSARLCLSTKELRTFQPPFKTLKLLPLVKVTLRGRFSKLLPSVKVRVAKRIFPRRSRPLQGEGKAFEQATKIQPPFNVASPFRKGIGFSYQATLCLKNRFSNPRTSLKLYANPAFRESVYSPLTQFKIPDFLNIQRLSFQKFLSEGLIKEFERYNRISNSNQTFEIFFYADQYKLNRPKWTPKQAVLKRKSYSCQLYLPVQISDPRRLENQLQWVLLANLPLMTKHGHFIINGCPRVLMNQMVRSPGVYFQKIEKRNKKTVYCADFIAQRGSWLRLEVDTRKGDIWAKLKRTPKIPVFVLLRALGLSLPVLHQSIDFERFYYLSHVRRGRSTSSLIRSRVKTQTGFHSWETPELSELFVYLKGLMFPRVGSKKYEKFFPVRPPKNWSDTFACPTYFTSLLELTAHVSTMTIGSPFLAHKFLFRKFQNLRTYDLSLLGRLRINKKLGLCIPPDHTVLTAQDVLVACLFLIDLLQGLVISDDIDDLRNRKIKPAGELIQIQLATGLIRLDKLIRERLELSPDPLTEIQEKLKLPPDPLTEIRKKVKLPPYTLTEISDFLTALPVKPLNQCFREFFGSSPLSQFMDQTNALAELTHKRRLSALGPGGISRETAGMAIRGIHPTHYGRICPIETPEGQNAGLVNSFTVYAHLNTNGFIETPFYKTYKGFILKNQNPLLFASDQELNWVLAPGDIQTSRFNFLPDRISLPARQLKEFQRVSRNDIDFSSMSPIQMISVATSLIPFLEHNDGNRALMGSNMQRQAVPTLRLCKPIVGTGLESRVIADVGHAPQVKYSGYVSYVDGNKIVIYSNNARWKGPFLKPLKTNGSSPVSQTAWQAPQ</sequence>
<comment type="subunit">
    <text evidence="9">In plastids the minimal PEP RNA polymerase catalytic core is composed of four subunits: alpha, beta, beta', and beta''. When a (nuclear-encoded) sigma factor is associated with the core the holoenzyme is formed, which can initiate transcription.</text>
</comment>
<dbReference type="Gene3D" id="2.40.50.100">
    <property type="match status" value="1"/>
</dbReference>
<dbReference type="EMBL" id="MG721877">
    <property type="protein sequence ID" value="AWX53433.1"/>
    <property type="molecule type" value="Genomic_DNA"/>
</dbReference>
<dbReference type="PANTHER" id="PTHR20856">
    <property type="entry name" value="DNA-DIRECTED RNA POLYMERASE I SUBUNIT 2"/>
    <property type="match status" value="1"/>
</dbReference>
<dbReference type="Pfam" id="PF04565">
    <property type="entry name" value="RNA_pol_Rpb2_3"/>
    <property type="match status" value="1"/>
</dbReference>
<dbReference type="GO" id="GO:0000428">
    <property type="term" value="C:DNA-directed RNA polymerase complex"/>
    <property type="evidence" value="ECO:0007669"/>
    <property type="project" value="UniProtKB-KW"/>
</dbReference>
<dbReference type="InterPro" id="IPR007642">
    <property type="entry name" value="RNA_pol_Rpb2_2"/>
</dbReference>
<accession>A0A2Z4MAE0</accession>
<evidence type="ECO:0000256" key="2">
    <source>
        <dbReference type="ARBA" id="ARBA00004474"/>
    </source>
</evidence>
<keyword evidence="6" id="KW-0808">Transferase</keyword>
<evidence type="ECO:0000256" key="8">
    <source>
        <dbReference type="ARBA" id="ARBA00023163"/>
    </source>
</evidence>
<dbReference type="Gene3D" id="2.30.150.10">
    <property type="entry name" value="DNA-directed RNA polymerase, beta subunit, external 1 domain"/>
    <property type="match status" value="1"/>
</dbReference>
<evidence type="ECO:0000256" key="9">
    <source>
        <dbReference type="ARBA" id="ARBA00026088"/>
    </source>
</evidence>
<keyword evidence="5" id="KW-0240">DNA-directed RNA polymerase</keyword>
<evidence type="ECO:0000256" key="7">
    <source>
        <dbReference type="ARBA" id="ARBA00022695"/>
    </source>
</evidence>
<proteinExistence type="inferred from homology"/>
<dbReference type="InterPro" id="IPR015712">
    <property type="entry name" value="DNA-dir_RNA_pol_su2"/>
</dbReference>
<evidence type="ECO:0000259" key="13">
    <source>
        <dbReference type="Pfam" id="PF04561"/>
    </source>
</evidence>
<evidence type="ECO:0000256" key="11">
    <source>
        <dbReference type="ARBA" id="ARBA00048552"/>
    </source>
</evidence>
<feature type="domain" description="RNA polymerase Rpb2" evidence="14">
    <location>
        <begin position="643"/>
        <end position="710"/>
    </location>
</feature>
<evidence type="ECO:0000256" key="5">
    <source>
        <dbReference type="ARBA" id="ARBA00022478"/>
    </source>
</evidence>
<geneLocation type="chloroplast" evidence="15"/>
<dbReference type="Pfam" id="PF04561">
    <property type="entry name" value="RNA_pol_Rpb2_2"/>
    <property type="match status" value="2"/>
</dbReference>
<keyword evidence="7" id="KW-0548">Nucleotidyltransferase</keyword>
<evidence type="ECO:0000256" key="3">
    <source>
        <dbReference type="ARBA" id="ARBA00006835"/>
    </source>
</evidence>
<evidence type="ECO:0000256" key="12">
    <source>
        <dbReference type="RuleBase" id="RU000434"/>
    </source>
</evidence>
<keyword evidence="15" id="KW-0150">Chloroplast</keyword>
<dbReference type="GO" id="GO:0003899">
    <property type="term" value="F:DNA-directed RNA polymerase activity"/>
    <property type="evidence" value="ECO:0007669"/>
    <property type="project" value="UniProtKB-EC"/>
</dbReference>
<dbReference type="GO" id="GO:0006351">
    <property type="term" value="P:DNA-templated transcription"/>
    <property type="evidence" value="ECO:0007669"/>
    <property type="project" value="InterPro"/>
</dbReference>
<evidence type="ECO:0000256" key="6">
    <source>
        <dbReference type="ARBA" id="ARBA00022679"/>
    </source>
</evidence>
<feature type="domain" description="RNA polymerase Rpb2" evidence="13">
    <location>
        <begin position="491"/>
        <end position="553"/>
    </location>
</feature>
<evidence type="ECO:0000259" key="14">
    <source>
        <dbReference type="Pfam" id="PF04565"/>
    </source>
</evidence>
<organism evidence="15">
    <name type="scientific">Ulothrix zonata</name>
    <dbReference type="NCBI Taxonomy" id="43941"/>
    <lineage>
        <taxon>Eukaryota</taxon>
        <taxon>Viridiplantae</taxon>
        <taxon>Chlorophyta</taxon>
        <taxon>core chlorophytes</taxon>
        <taxon>Ulvophyceae</taxon>
        <taxon>OUU clade</taxon>
        <taxon>Ulotrichales</taxon>
        <taxon>Ulotrichaceae</taxon>
        <taxon>Ulothrix</taxon>
    </lineage>
</organism>
<keyword evidence="8" id="KW-0804">Transcription</keyword>
<evidence type="ECO:0000256" key="4">
    <source>
        <dbReference type="ARBA" id="ARBA00012418"/>
    </source>
</evidence>
<dbReference type="Gene3D" id="3.90.1110.10">
    <property type="entry name" value="RNA polymerase Rpb2, domain 2"/>
    <property type="match status" value="1"/>
</dbReference>